<comment type="caution">
    <text evidence="1">The sequence shown here is derived from an EMBL/GenBank/DDBJ whole genome shotgun (WGS) entry which is preliminary data.</text>
</comment>
<dbReference type="Proteomes" id="UP000821845">
    <property type="component" value="Chromosome 4"/>
</dbReference>
<evidence type="ECO:0000313" key="1">
    <source>
        <dbReference type="EMBL" id="KAH6933726.1"/>
    </source>
</evidence>
<proteinExistence type="predicted"/>
<protein>
    <submittedName>
        <fullName evidence="1">Uncharacterized protein</fullName>
    </submittedName>
</protein>
<gene>
    <name evidence="1" type="ORF">HPB50_017692</name>
</gene>
<name>A0ACB7SID7_HYAAI</name>
<organism evidence="1 2">
    <name type="scientific">Hyalomma asiaticum</name>
    <name type="common">Tick</name>
    <dbReference type="NCBI Taxonomy" id="266040"/>
    <lineage>
        <taxon>Eukaryota</taxon>
        <taxon>Metazoa</taxon>
        <taxon>Ecdysozoa</taxon>
        <taxon>Arthropoda</taxon>
        <taxon>Chelicerata</taxon>
        <taxon>Arachnida</taxon>
        <taxon>Acari</taxon>
        <taxon>Parasitiformes</taxon>
        <taxon>Ixodida</taxon>
        <taxon>Ixodoidea</taxon>
        <taxon>Ixodidae</taxon>
        <taxon>Hyalomminae</taxon>
        <taxon>Hyalomma</taxon>
    </lineage>
</organism>
<reference evidence="1" key="1">
    <citation type="submission" date="2020-05" db="EMBL/GenBank/DDBJ databases">
        <title>Large-scale comparative analyses of tick genomes elucidate their genetic diversity and vector capacities.</title>
        <authorList>
            <person name="Jia N."/>
            <person name="Wang J."/>
            <person name="Shi W."/>
            <person name="Du L."/>
            <person name="Sun Y."/>
            <person name="Zhan W."/>
            <person name="Jiang J."/>
            <person name="Wang Q."/>
            <person name="Zhang B."/>
            <person name="Ji P."/>
            <person name="Sakyi L.B."/>
            <person name="Cui X."/>
            <person name="Yuan T."/>
            <person name="Jiang B."/>
            <person name="Yang W."/>
            <person name="Lam T.T.-Y."/>
            <person name="Chang Q."/>
            <person name="Ding S."/>
            <person name="Wang X."/>
            <person name="Zhu J."/>
            <person name="Ruan X."/>
            <person name="Zhao L."/>
            <person name="Wei J."/>
            <person name="Que T."/>
            <person name="Du C."/>
            <person name="Cheng J."/>
            <person name="Dai P."/>
            <person name="Han X."/>
            <person name="Huang E."/>
            <person name="Gao Y."/>
            <person name="Liu J."/>
            <person name="Shao H."/>
            <person name="Ye R."/>
            <person name="Li L."/>
            <person name="Wei W."/>
            <person name="Wang X."/>
            <person name="Wang C."/>
            <person name="Yang T."/>
            <person name="Huo Q."/>
            <person name="Li W."/>
            <person name="Guo W."/>
            <person name="Chen H."/>
            <person name="Zhou L."/>
            <person name="Ni X."/>
            <person name="Tian J."/>
            <person name="Zhou Y."/>
            <person name="Sheng Y."/>
            <person name="Liu T."/>
            <person name="Pan Y."/>
            <person name="Xia L."/>
            <person name="Li J."/>
            <person name="Zhao F."/>
            <person name="Cao W."/>
        </authorList>
    </citation>
    <scope>NUCLEOTIDE SEQUENCE</scope>
    <source>
        <strain evidence="1">Hyas-2018</strain>
    </source>
</reference>
<dbReference type="EMBL" id="CM023484">
    <property type="protein sequence ID" value="KAH6933726.1"/>
    <property type="molecule type" value="Genomic_DNA"/>
</dbReference>
<evidence type="ECO:0000313" key="2">
    <source>
        <dbReference type="Proteomes" id="UP000821845"/>
    </source>
</evidence>
<sequence>MKGSKAVSTGDSNSSLVTDSPEMSSEEATREGPKEKTARQKSLRTPTAAKNATPPASTRNTGKRSPHRFKVGGPSLSELRHDFTIRRDYLIVQELSKGPQIQEYHGQQWPIGVKDRSSKRLRQQEQPRKDCHVIRSGHHQAPGSLVEHDARRHVKEARASNEGEEWHTAATSGTRSSACTMLVPRDSATALQAREQRQSAVSTTSEATTDCNAGENPDSLGMEDRHKPNILLFDSSVSHDKSARSTPLPWRLGDIREYPTSPFVPHSRGYTDFNRVHSVSYPESAMDVGSSPRYTELNASLVACVIVIVLLVTLLAVVLFTLHKLRYDDSYTVPDSAREDACFNTACEMVVALLGKSQDPKVPPCKNFHRHVCGRWYAKSSYRTSYVTENRNDFHARVAYNLLRLANATQSADPAAYHMALFYTSCRRFAQEHRTTNVEEVLKASRINAREWLAVTSFHELFATIVAECLRTGLVSVISVKRDVDQGIYVDKGETLARLVKGYNGQVTHFVKDALATLSSDQNSTLAAAIVALDSMTQQPNSPPASEFQTIEVHELPTRSFVLAWVQGLNRGLRNSSRVTGDTRLFVRRPHDIGTVIWTLSSVDLSVASVYSMLLPLAQIMSYAIAIDAQEEVAASKRTDPCLLETAERFRVRFPAWVAQTMETSEVHGYFGVMMDTLRNVASEHPDILEELVLNATDIAELRMNTAYMATRVIPQTVPYMDANNFLANVVILMGQERVDGNKKWHRLSAQQLSGDLSYDGEVLIVSTLYLVGDMLHVEASDPVLDYSTVGVRVLAEWASTLVERLMMRWLAQEARGSSEVA</sequence>
<keyword evidence="2" id="KW-1185">Reference proteome</keyword>
<accession>A0ACB7SID7</accession>